<dbReference type="EMBL" id="BAAAFZ010000023">
    <property type="protein sequence ID" value="GAA0581454.1"/>
    <property type="molecule type" value="Genomic_DNA"/>
</dbReference>
<gene>
    <name evidence="1" type="ORF">GCM10009416_19940</name>
</gene>
<sequence>MSAPLAALLGRKAEGLPPPEPVDFRSLVLPRSPNTCLAAPAGAHPAAHLATPPLPAGAAAAWPVLRRLGQRFPNTYPLAEWPERRQAQWVERSPRLGFPDVIAAELEEGPGGAAGLFLYSRSLFGWSDLGVNRRRVQAWIEALDAALRAR</sequence>
<evidence type="ECO:0000313" key="2">
    <source>
        <dbReference type="Proteomes" id="UP001501588"/>
    </source>
</evidence>
<keyword evidence="2" id="KW-1185">Reference proteome</keyword>
<protein>
    <recommendedName>
        <fullName evidence="3">DUF1499 domain-containing protein</fullName>
    </recommendedName>
</protein>
<dbReference type="Pfam" id="PF07386">
    <property type="entry name" value="DUF1499"/>
    <property type="match status" value="1"/>
</dbReference>
<dbReference type="InterPro" id="IPR010865">
    <property type="entry name" value="DUF1499"/>
</dbReference>
<proteinExistence type="predicted"/>
<accession>A0ABP3Q6Y1</accession>
<comment type="caution">
    <text evidence="1">The sequence shown here is derived from an EMBL/GenBank/DDBJ whole genome shotgun (WGS) entry which is preliminary data.</text>
</comment>
<dbReference type="Proteomes" id="UP001501588">
    <property type="component" value="Unassembled WGS sequence"/>
</dbReference>
<dbReference type="RefSeq" id="WP_343895110.1">
    <property type="nucleotide sequence ID" value="NZ_BAAAFZ010000023.1"/>
</dbReference>
<organism evidence="1 2">
    <name type="scientific">Craurococcus roseus</name>
    <dbReference type="NCBI Taxonomy" id="77585"/>
    <lineage>
        <taxon>Bacteria</taxon>
        <taxon>Pseudomonadati</taxon>
        <taxon>Pseudomonadota</taxon>
        <taxon>Alphaproteobacteria</taxon>
        <taxon>Acetobacterales</taxon>
        <taxon>Acetobacteraceae</taxon>
        <taxon>Craurococcus</taxon>
    </lineage>
</organism>
<reference evidence="2" key="1">
    <citation type="journal article" date="2019" name="Int. J. Syst. Evol. Microbiol.">
        <title>The Global Catalogue of Microorganisms (GCM) 10K type strain sequencing project: providing services to taxonomists for standard genome sequencing and annotation.</title>
        <authorList>
            <consortium name="The Broad Institute Genomics Platform"/>
            <consortium name="The Broad Institute Genome Sequencing Center for Infectious Disease"/>
            <person name="Wu L."/>
            <person name="Ma J."/>
        </authorList>
    </citation>
    <scope>NUCLEOTIDE SEQUENCE [LARGE SCALE GENOMIC DNA]</scope>
    <source>
        <strain evidence="2">JCM 9933</strain>
    </source>
</reference>
<name>A0ABP3Q6Y1_9PROT</name>
<evidence type="ECO:0008006" key="3">
    <source>
        <dbReference type="Google" id="ProtNLM"/>
    </source>
</evidence>
<evidence type="ECO:0000313" key="1">
    <source>
        <dbReference type="EMBL" id="GAA0581454.1"/>
    </source>
</evidence>